<feature type="non-terminal residue" evidence="2">
    <location>
        <position position="292"/>
    </location>
</feature>
<dbReference type="PROSITE" id="PS50994">
    <property type="entry name" value="INTEGRASE"/>
    <property type="match status" value="1"/>
</dbReference>
<dbReference type="InterPro" id="IPR050951">
    <property type="entry name" value="Retrovirus_Pol_polyprotein"/>
</dbReference>
<dbReference type="InterPro" id="IPR012337">
    <property type="entry name" value="RNaseH-like_sf"/>
</dbReference>
<protein>
    <recommendedName>
        <fullName evidence="1">Integrase catalytic domain-containing protein</fullName>
    </recommendedName>
</protein>
<dbReference type="Gene3D" id="3.30.420.10">
    <property type="entry name" value="Ribonuclease H-like superfamily/Ribonuclease H"/>
    <property type="match status" value="1"/>
</dbReference>
<dbReference type="FunFam" id="3.30.420.10:FF:000032">
    <property type="entry name" value="Retrovirus-related Pol polyprotein from transposon 297-like Protein"/>
    <property type="match status" value="1"/>
</dbReference>
<dbReference type="InterPro" id="IPR036397">
    <property type="entry name" value="RNaseH_sf"/>
</dbReference>
<gene>
    <name evidence="2" type="ORF">pipiens_000399</name>
</gene>
<dbReference type="Proteomes" id="UP001562425">
    <property type="component" value="Unassembled WGS sequence"/>
</dbReference>
<dbReference type="SUPFAM" id="SSF53098">
    <property type="entry name" value="Ribonuclease H-like"/>
    <property type="match status" value="1"/>
</dbReference>
<feature type="domain" description="Integrase catalytic" evidence="1">
    <location>
        <begin position="10"/>
        <end position="168"/>
    </location>
</feature>
<evidence type="ECO:0000313" key="2">
    <source>
        <dbReference type="EMBL" id="KAL1386065.1"/>
    </source>
</evidence>
<dbReference type="EMBL" id="JBEHCU010008250">
    <property type="protein sequence ID" value="KAL1386065.1"/>
    <property type="molecule type" value="Genomic_DNA"/>
</dbReference>
<accession>A0ABD1D118</accession>
<keyword evidence="3" id="KW-1185">Reference proteome</keyword>
<proteinExistence type="predicted"/>
<organism evidence="2 3">
    <name type="scientific">Culex pipiens pipiens</name>
    <name type="common">Northern house mosquito</name>
    <dbReference type="NCBI Taxonomy" id="38569"/>
    <lineage>
        <taxon>Eukaryota</taxon>
        <taxon>Metazoa</taxon>
        <taxon>Ecdysozoa</taxon>
        <taxon>Arthropoda</taxon>
        <taxon>Hexapoda</taxon>
        <taxon>Insecta</taxon>
        <taxon>Pterygota</taxon>
        <taxon>Neoptera</taxon>
        <taxon>Endopterygota</taxon>
        <taxon>Diptera</taxon>
        <taxon>Nematocera</taxon>
        <taxon>Culicoidea</taxon>
        <taxon>Culicidae</taxon>
        <taxon>Culicinae</taxon>
        <taxon>Culicini</taxon>
        <taxon>Culex</taxon>
        <taxon>Culex</taxon>
    </lineage>
</organism>
<comment type="caution">
    <text evidence="2">The sequence shown here is derived from an EMBL/GenBank/DDBJ whole genome shotgun (WGS) entry which is preliminary data.</text>
</comment>
<dbReference type="InterPro" id="IPR001584">
    <property type="entry name" value="Integrase_cat-core"/>
</dbReference>
<evidence type="ECO:0000313" key="3">
    <source>
        <dbReference type="Proteomes" id="UP001562425"/>
    </source>
</evidence>
<dbReference type="PANTHER" id="PTHR37984:SF5">
    <property type="entry name" value="PROTEIN NYNRIN-LIKE"/>
    <property type="match status" value="1"/>
</dbReference>
<sequence length="292" mass="33446">MMPTMGKLKPARVPWELISIDFVGPLPRSKDGNTVLLVIVDWVTKYVIAHPMRSADTCKMVAFLEKEVFLRYSRPRIVLSDNGKQFVSAAFKSLLARHKIEHMTTAFYCPMVNNAERVNRVLVTCIRALLDEDHRSWDENLPSIVAAINSAKHEATGVSPHFANFGRDLILHTDLYKQQDLNAPDDPKLAQDLRLAKLKRIHEFVIQKIKNNHEKSKQRYNLRTRAVSFKVGELVWRKLFSLSSKADHVNQKLNPKYVPAIVKVVLGHNLYELEDISSGKRGRYHAKDLKSD</sequence>
<reference evidence="2 3" key="1">
    <citation type="submission" date="2024-05" db="EMBL/GenBank/DDBJ databases">
        <title>Culex pipiens pipiens assembly and annotation.</title>
        <authorList>
            <person name="Alout H."/>
            <person name="Durand T."/>
        </authorList>
    </citation>
    <scope>NUCLEOTIDE SEQUENCE [LARGE SCALE GENOMIC DNA]</scope>
    <source>
        <strain evidence="2">HA-2024</strain>
        <tissue evidence="2">Whole body</tissue>
    </source>
</reference>
<dbReference type="Pfam" id="PF00665">
    <property type="entry name" value="rve"/>
    <property type="match status" value="1"/>
</dbReference>
<dbReference type="AlphaFoldDB" id="A0ABD1D118"/>
<evidence type="ECO:0000259" key="1">
    <source>
        <dbReference type="PROSITE" id="PS50994"/>
    </source>
</evidence>
<dbReference type="PANTHER" id="PTHR37984">
    <property type="entry name" value="PROTEIN CBG26694"/>
    <property type="match status" value="1"/>
</dbReference>
<name>A0ABD1D118_CULPP</name>